<dbReference type="InterPro" id="IPR016186">
    <property type="entry name" value="C-type_lectin-like/link_sf"/>
</dbReference>
<keyword evidence="1" id="KW-0732">Signal</keyword>
<dbReference type="EMBL" id="SRLO01000923">
    <property type="protein sequence ID" value="TNN44116.1"/>
    <property type="molecule type" value="Genomic_DNA"/>
</dbReference>
<name>A0A4Z2FSD5_9TELE</name>
<feature type="signal peptide" evidence="1">
    <location>
        <begin position="1"/>
        <end position="19"/>
    </location>
</feature>
<accession>A0A4Z2FSD5</accession>
<sequence>MDKLLLSVVIMSGLCGVSSITVRRYYAVDELMTMTEAQSHCRENYKDLATIRDLEDLKTLKTLKRTVHSVSFITSVTGGLNYYILTVVESM</sequence>
<dbReference type="AlphaFoldDB" id="A0A4Z2FSD5"/>
<protein>
    <recommendedName>
        <fullName evidence="4">C-type lectin domain-containing protein</fullName>
    </recommendedName>
</protein>
<gene>
    <name evidence="2" type="ORF">EYF80_045704</name>
</gene>
<dbReference type="PANTHER" id="PTHR45784">
    <property type="entry name" value="C-TYPE LECTIN DOMAIN FAMILY 20 MEMBER A-RELATED"/>
    <property type="match status" value="1"/>
</dbReference>
<dbReference type="InterPro" id="IPR016187">
    <property type="entry name" value="CTDL_fold"/>
</dbReference>
<dbReference type="Proteomes" id="UP000314294">
    <property type="component" value="Unassembled WGS sequence"/>
</dbReference>
<proteinExistence type="predicted"/>
<keyword evidence="3" id="KW-1185">Reference proteome</keyword>
<comment type="caution">
    <text evidence="2">The sequence shown here is derived from an EMBL/GenBank/DDBJ whole genome shotgun (WGS) entry which is preliminary data.</text>
</comment>
<feature type="chain" id="PRO_5021409032" description="C-type lectin domain-containing protein" evidence="1">
    <location>
        <begin position="20"/>
        <end position="91"/>
    </location>
</feature>
<evidence type="ECO:0000256" key="1">
    <source>
        <dbReference type="SAM" id="SignalP"/>
    </source>
</evidence>
<organism evidence="2 3">
    <name type="scientific">Liparis tanakae</name>
    <name type="common">Tanaka's snailfish</name>
    <dbReference type="NCBI Taxonomy" id="230148"/>
    <lineage>
        <taxon>Eukaryota</taxon>
        <taxon>Metazoa</taxon>
        <taxon>Chordata</taxon>
        <taxon>Craniata</taxon>
        <taxon>Vertebrata</taxon>
        <taxon>Euteleostomi</taxon>
        <taxon>Actinopterygii</taxon>
        <taxon>Neopterygii</taxon>
        <taxon>Teleostei</taxon>
        <taxon>Neoteleostei</taxon>
        <taxon>Acanthomorphata</taxon>
        <taxon>Eupercaria</taxon>
        <taxon>Perciformes</taxon>
        <taxon>Cottioidei</taxon>
        <taxon>Cottales</taxon>
        <taxon>Liparidae</taxon>
        <taxon>Liparis</taxon>
    </lineage>
</organism>
<evidence type="ECO:0000313" key="3">
    <source>
        <dbReference type="Proteomes" id="UP000314294"/>
    </source>
</evidence>
<dbReference type="SUPFAM" id="SSF56436">
    <property type="entry name" value="C-type lectin-like"/>
    <property type="match status" value="1"/>
</dbReference>
<evidence type="ECO:0008006" key="4">
    <source>
        <dbReference type="Google" id="ProtNLM"/>
    </source>
</evidence>
<dbReference type="OrthoDB" id="6369810at2759"/>
<dbReference type="Gene3D" id="3.10.100.10">
    <property type="entry name" value="Mannose-Binding Protein A, subunit A"/>
    <property type="match status" value="1"/>
</dbReference>
<dbReference type="PANTHER" id="PTHR45784:SF5">
    <property type="entry name" value="C-TYPE LECTIN DOMAIN FAMILY 20 MEMBER A-RELATED"/>
    <property type="match status" value="1"/>
</dbReference>
<evidence type="ECO:0000313" key="2">
    <source>
        <dbReference type="EMBL" id="TNN44116.1"/>
    </source>
</evidence>
<reference evidence="2 3" key="1">
    <citation type="submission" date="2019-03" db="EMBL/GenBank/DDBJ databases">
        <title>First draft genome of Liparis tanakae, snailfish: a comprehensive survey of snailfish specific genes.</title>
        <authorList>
            <person name="Kim W."/>
            <person name="Song I."/>
            <person name="Jeong J.-H."/>
            <person name="Kim D."/>
            <person name="Kim S."/>
            <person name="Ryu S."/>
            <person name="Song J.Y."/>
            <person name="Lee S.K."/>
        </authorList>
    </citation>
    <scope>NUCLEOTIDE SEQUENCE [LARGE SCALE GENOMIC DNA]</scope>
    <source>
        <tissue evidence="2">Muscle</tissue>
    </source>
</reference>